<name>A0A377FR81_9BACL</name>
<dbReference type="PROSITE" id="PS50977">
    <property type="entry name" value="HTH_TETR_2"/>
    <property type="match status" value="1"/>
</dbReference>
<evidence type="ECO:0000259" key="5">
    <source>
        <dbReference type="PROSITE" id="PS50977"/>
    </source>
</evidence>
<feature type="domain" description="HTH tetR-type" evidence="5">
    <location>
        <begin position="1"/>
        <end position="61"/>
    </location>
</feature>
<reference evidence="6 7" key="1">
    <citation type="submission" date="2018-06" db="EMBL/GenBank/DDBJ databases">
        <authorList>
            <consortium name="Pathogen Informatics"/>
            <person name="Doyle S."/>
        </authorList>
    </citation>
    <scope>NUCLEOTIDE SEQUENCE [LARGE SCALE GENOMIC DNA]</scope>
    <source>
        <strain evidence="6 7">NCTC13163</strain>
    </source>
</reference>
<evidence type="ECO:0000256" key="1">
    <source>
        <dbReference type="ARBA" id="ARBA00023015"/>
    </source>
</evidence>
<sequence>MNKKQLLLETAAYMIREDGIQQLSLERLAARVGITKAGVLYHFETKDNLLRQMNELAITEFETRIHHHMTDGPYPFTRAYAQATLDYMDAARIGLSAVFISSQEDASGELWNEAARRWDERFLADGADPRVLELRLLCDGFWFALTYGYSDAFKDEAARLLRQKCDTLEQAGG</sequence>
<dbReference type="SUPFAM" id="SSF46689">
    <property type="entry name" value="Homeodomain-like"/>
    <property type="match status" value="1"/>
</dbReference>
<keyword evidence="2 4" id="KW-0238">DNA-binding</keyword>
<dbReference type="GO" id="GO:0003677">
    <property type="term" value="F:DNA binding"/>
    <property type="evidence" value="ECO:0007669"/>
    <property type="project" value="UniProtKB-UniRule"/>
</dbReference>
<evidence type="ECO:0000256" key="2">
    <source>
        <dbReference type="ARBA" id="ARBA00023125"/>
    </source>
</evidence>
<evidence type="ECO:0000313" key="6">
    <source>
        <dbReference type="EMBL" id="STO07341.1"/>
    </source>
</evidence>
<dbReference type="Proteomes" id="UP000254060">
    <property type="component" value="Unassembled WGS sequence"/>
</dbReference>
<dbReference type="InterPro" id="IPR009057">
    <property type="entry name" value="Homeodomain-like_sf"/>
</dbReference>
<evidence type="ECO:0000256" key="3">
    <source>
        <dbReference type="ARBA" id="ARBA00023163"/>
    </source>
</evidence>
<keyword evidence="3" id="KW-0804">Transcription</keyword>
<dbReference type="EMBL" id="UGGP01000001">
    <property type="protein sequence ID" value="STO07341.1"/>
    <property type="molecule type" value="Genomic_DNA"/>
</dbReference>
<dbReference type="RefSeq" id="WP_029334440.1">
    <property type="nucleotide sequence ID" value="NZ_UGGP01000001.1"/>
</dbReference>
<dbReference type="STRING" id="1397694.GCA_000702585_01201"/>
<dbReference type="Gene3D" id="1.10.357.10">
    <property type="entry name" value="Tetracycline Repressor, domain 2"/>
    <property type="match status" value="1"/>
</dbReference>
<feature type="DNA-binding region" description="H-T-H motif" evidence="4">
    <location>
        <begin position="24"/>
        <end position="43"/>
    </location>
</feature>
<accession>A0A377FR81</accession>
<keyword evidence="1" id="KW-0805">Transcription regulation</keyword>
<dbReference type="PANTHER" id="PTHR47506">
    <property type="entry name" value="TRANSCRIPTIONAL REGULATORY PROTEIN"/>
    <property type="match status" value="1"/>
</dbReference>
<dbReference type="PRINTS" id="PR00455">
    <property type="entry name" value="HTHTETR"/>
</dbReference>
<evidence type="ECO:0000313" key="7">
    <source>
        <dbReference type="Proteomes" id="UP000254060"/>
    </source>
</evidence>
<dbReference type="InterPro" id="IPR041479">
    <property type="entry name" value="TetR_CgmR_C"/>
</dbReference>
<dbReference type="OrthoDB" id="9806334at2"/>
<dbReference type="Pfam" id="PF00440">
    <property type="entry name" value="TetR_N"/>
    <property type="match status" value="1"/>
</dbReference>
<protein>
    <submittedName>
        <fullName evidence="6">Bacterial regulatory proteins, tetR family</fullName>
    </submittedName>
</protein>
<dbReference type="AlphaFoldDB" id="A0A377FR81"/>
<dbReference type="Pfam" id="PF17937">
    <property type="entry name" value="TetR_C_28"/>
    <property type="match status" value="1"/>
</dbReference>
<organism evidence="6 7">
    <name type="scientific">Exiguobacterium aurantiacum</name>
    <dbReference type="NCBI Taxonomy" id="33987"/>
    <lineage>
        <taxon>Bacteria</taxon>
        <taxon>Bacillati</taxon>
        <taxon>Bacillota</taxon>
        <taxon>Bacilli</taxon>
        <taxon>Bacillales</taxon>
        <taxon>Bacillales Family XII. Incertae Sedis</taxon>
        <taxon>Exiguobacterium</taxon>
    </lineage>
</organism>
<gene>
    <name evidence="6" type="ORF">NCTC13163_00686</name>
</gene>
<proteinExistence type="predicted"/>
<dbReference type="InterPro" id="IPR001647">
    <property type="entry name" value="HTH_TetR"/>
</dbReference>
<dbReference type="PANTHER" id="PTHR47506:SF6">
    <property type="entry name" value="HTH-TYPE TRANSCRIPTIONAL REPRESSOR NEMR"/>
    <property type="match status" value="1"/>
</dbReference>
<evidence type="ECO:0000256" key="4">
    <source>
        <dbReference type="PROSITE-ProRule" id="PRU00335"/>
    </source>
</evidence>